<dbReference type="STRING" id="428993.SAMN06296058_2344"/>
<keyword evidence="1" id="KW-1133">Transmembrane helix</keyword>
<organism evidence="2 3">
    <name type="scientific">Pseudoxanthomonas indica</name>
    <dbReference type="NCBI Taxonomy" id="428993"/>
    <lineage>
        <taxon>Bacteria</taxon>
        <taxon>Pseudomonadati</taxon>
        <taxon>Pseudomonadota</taxon>
        <taxon>Gammaproteobacteria</taxon>
        <taxon>Lysobacterales</taxon>
        <taxon>Lysobacteraceae</taxon>
        <taxon>Pseudoxanthomonas</taxon>
    </lineage>
</organism>
<feature type="transmembrane region" description="Helical" evidence="1">
    <location>
        <begin position="68"/>
        <end position="89"/>
    </location>
</feature>
<protein>
    <submittedName>
        <fullName evidence="2">Uncharacterized protein</fullName>
    </submittedName>
</protein>
<evidence type="ECO:0000313" key="3">
    <source>
        <dbReference type="Proteomes" id="UP000190341"/>
    </source>
</evidence>
<keyword evidence="1" id="KW-0472">Membrane</keyword>
<keyword evidence="1" id="KW-0812">Transmembrane</keyword>
<accession>A0A1T5LD65</accession>
<keyword evidence="3" id="KW-1185">Reference proteome</keyword>
<feature type="transmembrane region" description="Helical" evidence="1">
    <location>
        <begin position="175"/>
        <end position="201"/>
    </location>
</feature>
<dbReference type="RefSeq" id="WP_079724714.1">
    <property type="nucleotide sequence ID" value="NZ_BMCL01000001.1"/>
</dbReference>
<dbReference type="Proteomes" id="UP000190341">
    <property type="component" value="Unassembled WGS sequence"/>
</dbReference>
<dbReference type="OrthoDB" id="5985545at2"/>
<name>A0A1T5LD65_9GAMM</name>
<feature type="transmembrane region" description="Helical" evidence="1">
    <location>
        <begin position="34"/>
        <end position="56"/>
    </location>
</feature>
<proteinExistence type="predicted"/>
<evidence type="ECO:0000256" key="1">
    <source>
        <dbReference type="SAM" id="Phobius"/>
    </source>
</evidence>
<gene>
    <name evidence="2" type="ORF">SAMN06296058_2344</name>
</gene>
<feature type="transmembrane region" description="Helical" evidence="1">
    <location>
        <begin position="149"/>
        <end position="169"/>
    </location>
</feature>
<dbReference type="AlphaFoldDB" id="A0A1T5LD65"/>
<evidence type="ECO:0000313" key="2">
    <source>
        <dbReference type="EMBL" id="SKC73977.1"/>
    </source>
</evidence>
<reference evidence="2 3" key="1">
    <citation type="submission" date="2017-02" db="EMBL/GenBank/DDBJ databases">
        <authorList>
            <person name="Peterson S.W."/>
        </authorList>
    </citation>
    <scope>NUCLEOTIDE SEQUENCE [LARGE SCALE GENOMIC DNA]</scope>
    <source>
        <strain evidence="2 3">P15</strain>
    </source>
</reference>
<dbReference type="EMBL" id="FUZV01000002">
    <property type="protein sequence ID" value="SKC73977.1"/>
    <property type="molecule type" value="Genomic_DNA"/>
</dbReference>
<sequence>MADGELSFAALEARLKEIPDGPSSVLDTPGWLKVFVAVFIAGSILGLAPLLLVQFLTPQEWMVTMARFGLISCALGALPYIVRHGYVFVMQMRRWRTEQTAQLDHDRIEFMTLASWLAKHSPDQVSELRATVRLHLCTMDSKVGLISGGLARLGFLPAAIAICTFFANWRQPLDMPAWLFVLAVSVVMMYVVSVVAALMLIRLQFLDAVLSAALKDFEADSIV</sequence>